<organism evidence="2 3">
    <name type="scientific">Malurus cyaneus samueli</name>
    <dbReference type="NCBI Taxonomy" id="2593467"/>
    <lineage>
        <taxon>Eukaryota</taxon>
        <taxon>Metazoa</taxon>
        <taxon>Chordata</taxon>
        <taxon>Craniata</taxon>
        <taxon>Vertebrata</taxon>
        <taxon>Euteleostomi</taxon>
        <taxon>Archelosauria</taxon>
        <taxon>Archosauria</taxon>
        <taxon>Dinosauria</taxon>
        <taxon>Saurischia</taxon>
        <taxon>Theropoda</taxon>
        <taxon>Coelurosauria</taxon>
        <taxon>Aves</taxon>
        <taxon>Neognathae</taxon>
        <taxon>Neoaves</taxon>
        <taxon>Telluraves</taxon>
        <taxon>Australaves</taxon>
        <taxon>Passeriformes</taxon>
        <taxon>Meliphagoidea</taxon>
        <taxon>Maluridae</taxon>
        <taxon>Malurus</taxon>
    </lineage>
</organism>
<reference evidence="2" key="2">
    <citation type="submission" date="2025-09" db="UniProtKB">
        <authorList>
            <consortium name="Ensembl"/>
        </authorList>
    </citation>
    <scope>IDENTIFICATION</scope>
</reference>
<proteinExistence type="predicted"/>
<evidence type="ECO:0000256" key="1">
    <source>
        <dbReference type="SAM" id="MobiDB-lite"/>
    </source>
</evidence>
<sequence>MKETLGFYTMTSDHSTHTKSASAVSSDSISTSADNFSPDLKVCMFCLEKKTVTFLREHVLLL</sequence>
<keyword evidence="3" id="KW-1185">Reference proteome</keyword>
<dbReference type="Proteomes" id="UP000694560">
    <property type="component" value="Unplaced"/>
</dbReference>
<dbReference type="Ensembl" id="ENSMCST00000004605.1">
    <property type="protein sequence ID" value="ENSMCSP00000004501.1"/>
    <property type="gene ID" value="ENSMCSG00000003253.1"/>
</dbReference>
<reference evidence="2" key="1">
    <citation type="submission" date="2025-08" db="UniProtKB">
        <authorList>
            <consortium name="Ensembl"/>
        </authorList>
    </citation>
    <scope>IDENTIFICATION</scope>
</reference>
<evidence type="ECO:0000313" key="2">
    <source>
        <dbReference type="Ensembl" id="ENSMCSP00000004501.1"/>
    </source>
</evidence>
<feature type="compositionally biased region" description="Low complexity" evidence="1">
    <location>
        <begin position="20"/>
        <end position="32"/>
    </location>
</feature>
<feature type="region of interest" description="Disordered" evidence="1">
    <location>
        <begin position="1"/>
        <end position="32"/>
    </location>
</feature>
<evidence type="ECO:0000313" key="3">
    <source>
        <dbReference type="Proteomes" id="UP000694560"/>
    </source>
</evidence>
<dbReference type="AlphaFoldDB" id="A0A8C5TCS3"/>
<protein>
    <submittedName>
        <fullName evidence="2">Uncharacterized protein</fullName>
    </submittedName>
</protein>
<accession>A0A8C5TCS3</accession>
<name>A0A8C5TCS3_9PASS</name>